<sequence length="842" mass="93466">MSDTEDTKDKEFPILPLITLRGLIITPNANVQIVAARPKSIAGFEAALASDSKDIAIFCQTRDDDEEPDVSQLFTTGILCKVLTGSKRDQDTYKCLIRGTKRIRLVEVIDDENYSYRLAKYEVLDEIMPKEDEIPSLLEALKSALSFAMSNQENCVKPLTDENASVDLVNALNKEKNLVVLADMLSQILVIEPAEKRALLTTLDVKKRVYLLISLLNNYSYYSELMRKVSMDAKESMERNQKEYFLNEQLKAIKKELNADSSDESDISEYRSRLKALNLQPDVAKRIEKEIKKLSAMSPNASESSIVRNYIETLLSIPWNVKSEVNKDIATARDTLDADHYGLGKVKDRILEYLAVQSRSDKLHGPILCLMGPPGIGKTSLGASIAKATGRKYARVALGGLHDEAEIRGHRRTYIGSLPGRIISNMIKCGVNNPLFLLDEIDKVSSSAHGDPEAALLEVLDPEQNKAFNDNYVEIEYDLSNVMFIATANSYNISQPLLDRMEIIDLSSYTEEEKLNIATQHLLPKQMRLNTLDDKEFELTHEAIVELIRHYTYEAGVRGLERLINELCRKTVKDILLKKKKSAADEGKSESKRKSRIKKRVVDVKKLHELLGPRRYDFTSKLKENHVGLVNGLAWTSLGGDILQIEAVANEGSGKHILTGKLGDVMKESISAAITLVRSLSGELNLDKSFYEKCDLHVHVPEGATPKEGPSAGIGMVTAIVSALTGNNVRSDVAMTGEITLRGDVLAIGGLKEKLLAALRGGIKTVLIPKDNEKDLWDIPKNVKEGLTIIPVGNIKEVLPRALEENPFEFEPTTVFNINNKKDTVDINKETQGSAATPIVGA</sequence>
<name>A0A2X0V0W3_9GAMM</name>
<reference evidence="17 18" key="1">
    <citation type="submission" date="2018-06" db="EMBL/GenBank/DDBJ databases">
        <authorList>
            <consortium name="Pathogen Informatics"/>
            <person name="Doyle S."/>
        </authorList>
    </citation>
    <scope>NUCLEOTIDE SEQUENCE [LARGE SCALE GENOMIC DNA]</scope>
    <source>
        <strain evidence="17 18">NCTC13093</strain>
    </source>
</reference>
<evidence type="ECO:0000256" key="12">
    <source>
        <dbReference type="PIRSR" id="PIRSR001174-1"/>
    </source>
</evidence>
<comment type="subcellular location">
    <subcellularLocation>
        <location evidence="1 10 11">Cytoplasm</location>
    </subcellularLocation>
</comment>
<feature type="active site" evidence="10 12">
    <location>
        <position position="754"/>
    </location>
</feature>
<dbReference type="GO" id="GO:0034605">
    <property type="term" value="P:cellular response to heat"/>
    <property type="evidence" value="ECO:0007669"/>
    <property type="project" value="UniProtKB-UniRule"/>
</dbReference>
<dbReference type="InterPro" id="IPR008269">
    <property type="entry name" value="Lon_proteolytic"/>
</dbReference>
<evidence type="ECO:0000313" key="17">
    <source>
        <dbReference type="EMBL" id="SPT70564.1"/>
    </source>
</evidence>
<proteinExistence type="evidence at transcript level"/>
<keyword evidence="7 10" id="KW-0067">ATP-binding</keyword>
<dbReference type="GO" id="GO:0016887">
    <property type="term" value="F:ATP hydrolysis activity"/>
    <property type="evidence" value="ECO:0007669"/>
    <property type="project" value="UniProtKB-UniRule"/>
</dbReference>
<evidence type="ECO:0000256" key="4">
    <source>
        <dbReference type="ARBA" id="ARBA00022741"/>
    </source>
</evidence>
<comment type="subunit">
    <text evidence="10 11">Homohexamer. Organized in a ring with a central cavity.</text>
</comment>
<protein>
    <recommendedName>
        <fullName evidence="10 11">Lon protease</fullName>
        <ecNumber evidence="10 11">3.4.21.53</ecNumber>
    </recommendedName>
    <alternativeName>
        <fullName evidence="10">ATP-dependent protease La</fullName>
    </alternativeName>
</protein>
<dbReference type="PANTHER" id="PTHR10046">
    <property type="entry name" value="ATP DEPENDENT LON PROTEASE FAMILY MEMBER"/>
    <property type="match status" value="1"/>
</dbReference>
<organism evidence="17 18">
    <name type="scientific">Anaerobiospirillum thomasii</name>
    <dbReference type="NCBI Taxonomy" id="179995"/>
    <lineage>
        <taxon>Bacteria</taxon>
        <taxon>Pseudomonadati</taxon>
        <taxon>Pseudomonadota</taxon>
        <taxon>Gammaproteobacteria</taxon>
        <taxon>Aeromonadales</taxon>
        <taxon>Succinivibrionaceae</taxon>
        <taxon>Anaerobiospirillum</taxon>
    </lineage>
</organism>
<evidence type="ECO:0000256" key="5">
    <source>
        <dbReference type="ARBA" id="ARBA00022801"/>
    </source>
</evidence>
<keyword evidence="2 10" id="KW-0963">Cytoplasm</keyword>
<evidence type="ECO:0000256" key="9">
    <source>
        <dbReference type="ARBA" id="ARBA00050665"/>
    </source>
</evidence>
<dbReference type="InterPro" id="IPR014721">
    <property type="entry name" value="Ribsml_uS5_D2-typ_fold_subgr"/>
</dbReference>
<dbReference type="SMART" id="SM00382">
    <property type="entry name" value="AAA"/>
    <property type="match status" value="1"/>
</dbReference>
<dbReference type="InterPro" id="IPR020568">
    <property type="entry name" value="Ribosomal_Su5_D2-typ_SF"/>
</dbReference>
<dbReference type="OrthoDB" id="9803599at2"/>
<comment type="induction">
    <text evidence="10">By heat shock.</text>
</comment>
<feature type="domain" description="Lon proteolytic" evidence="15">
    <location>
        <begin position="624"/>
        <end position="805"/>
    </location>
</feature>
<dbReference type="InterPro" id="IPR003959">
    <property type="entry name" value="ATPase_AAA_core"/>
</dbReference>
<keyword evidence="5 10" id="KW-0378">Hydrolase</keyword>
<feature type="binding site" evidence="10 13">
    <location>
        <begin position="372"/>
        <end position="379"/>
    </location>
    <ligand>
        <name>ATP</name>
        <dbReference type="ChEBI" id="CHEBI:30616"/>
    </ligand>
</feature>
<gene>
    <name evidence="10 17" type="primary">lon</name>
    <name evidence="17" type="ORF">NCTC13093_01980</name>
</gene>
<dbReference type="Gene3D" id="1.20.58.1480">
    <property type="match status" value="1"/>
</dbReference>
<dbReference type="GO" id="GO:0005737">
    <property type="term" value="C:cytoplasm"/>
    <property type="evidence" value="ECO:0007669"/>
    <property type="project" value="UniProtKB-SubCell"/>
</dbReference>
<dbReference type="InterPro" id="IPR027417">
    <property type="entry name" value="P-loop_NTPase"/>
</dbReference>
<evidence type="ECO:0000256" key="14">
    <source>
        <dbReference type="PROSITE-ProRule" id="PRU01122"/>
    </source>
</evidence>
<dbReference type="EC" id="3.4.21.53" evidence="10 11"/>
<dbReference type="HAMAP" id="MF_01973">
    <property type="entry name" value="lon_bact"/>
    <property type="match status" value="1"/>
</dbReference>
<dbReference type="SUPFAM" id="SSF88697">
    <property type="entry name" value="PUA domain-like"/>
    <property type="match status" value="1"/>
</dbReference>
<dbReference type="InterPro" id="IPR027543">
    <property type="entry name" value="Lon_bac"/>
</dbReference>
<feature type="domain" description="Lon N-terminal" evidence="16">
    <location>
        <begin position="15"/>
        <end position="220"/>
    </location>
</feature>
<dbReference type="Pfam" id="PF05362">
    <property type="entry name" value="Lon_C"/>
    <property type="match status" value="1"/>
</dbReference>
<dbReference type="NCBIfam" id="TIGR00763">
    <property type="entry name" value="lon"/>
    <property type="match status" value="1"/>
</dbReference>
<keyword evidence="4 10" id="KW-0547">Nucleotide-binding</keyword>
<evidence type="ECO:0000256" key="8">
    <source>
        <dbReference type="ARBA" id="ARBA00023016"/>
    </source>
</evidence>
<evidence type="ECO:0000259" key="16">
    <source>
        <dbReference type="PROSITE" id="PS51787"/>
    </source>
</evidence>
<dbReference type="InterPro" id="IPR003111">
    <property type="entry name" value="Lon_prtase_N"/>
</dbReference>
<dbReference type="GO" id="GO:0006515">
    <property type="term" value="P:protein quality control for misfolded or incompletely synthesized proteins"/>
    <property type="evidence" value="ECO:0007669"/>
    <property type="project" value="UniProtKB-UniRule"/>
</dbReference>
<dbReference type="Pfam" id="PF00004">
    <property type="entry name" value="AAA"/>
    <property type="match status" value="1"/>
</dbReference>
<dbReference type="CDD" id="cd19500">
    <property type="entry name" value="RecA-like_Lon"/>
    <property type="match status" value="1"/>
</dbReference>
<dbReference type="FunFam" id="3.40.50.300:FF:000021">
    <property type="entry name" value="Lon protease homolog"/>
    <property type="match status" value="1"/>
</dbReference>
<feature type="active site" evidence="10 12">
    <location>
        <position position="711"/>
    </location>
</feature>
<dbReference type="Pfam" id="PF02190">
    <property type="entry name" value="LON_substr_bdg"/>
    <property type="match status" value="1"/>
</dbReference>
<dbReference type="Gene3D" id="1.20.5.5270">
    <property type="match status" value="1"/>
</dbReference>
<dbReference type="SUPFAM" id="SSF54211">
    <property type="entry name" value="Ribosomal protein S5 domain 2-like"/>
    <property type="match status" value="1"/>
</dbReference>
<keyword evidence="8 10" id="KW-0346">Stress response</keyword>
<comment type="similarity">
    <text evidence="10 11 14">Belongs to the peptidase S16 family.</text>
</comment>
<dbReference type="PROSITE" id="PS51787">
    <property type="entry name" value="LON_N"/>
    <property type="match status" value="1"/>
</dbReference>
<accession>A0A2X0V0W3</accession>
<dbReference type="GO" id="GO:0043565">
    <property type="term" value="F:sequence-specific DNA binding"/>
    <property type="evidence" value="ECO:0007669"/>
    <property type="project" value="UniProtKB-UniRule"/>
</dbReference>
<dbReference type="EMBL" id="UAPV01000001">
    <property type="protein sequence ID" value="SPT70564.1"/>
    <property type="molecule type" value="Genomic_DNA"/>
</dbReference>
<dbReference type="Proteomes" id="UP000250086">
    <property type="component" value="Unassembled WGS sequence"/>
</dbReference>
<evidence type="ECO:0000256" key="13">
    <source>
        <dbReference type="PIRSR" id="PIRSR001174-2"/>
    </source>
</evidence>
<evidence type="ECO:0000256" key="3">
    <source>
        <dbReference type="ARBA" id="ARBA00022670"/>
    </source>
</evidence>
<dbReference type="PRINTS" id="PR00830">
    <property type="entry name" value="ENDOLAPTASE"/>
</dbReference>
<dbReference type="Gene3D" id="3.30.230.10">
    <property type="match status" value="1"/>
</dbReference>
<evidence type="ECO:0000256" key="10">
    <source>
        <dbReference type="HAMAP-Rule" id="MF_01973"/>
    </source>
</evidence>
<dbReference type="InterPro" id="IPR054594">
    <property type="entry name" value="Lon_lid"/>
</dbReference>
<dbReference type="SUPFAM" id="SSF52540">
    <property type="entry name" value="P-loop containing nucleoside triphosphate hydrolases"/>
    <property type="match status" value="1"/>
</dbReference>
<dbReference type="RefSeq" id="WP_113744624.1">
    <property type="nucleotide sequence ID" value="NZ_UAPU01000005.1"/>
</dbReference>
<dbReference type="InterPro" id="IPR015947">
    <property type="entry name" value="PUA-like_sf"/>
</dbReference>
<evidence type="ECO:0000256" key="2">
    <source>
        <dbReference type="ARBA" id="ARBA00022490"/>
    </source>
</evidence>
<evidence type="ECO:0000313" key="18">
    <source>
        <dbReference type="Proteomes" id="UP000250086"/>
    </source>
</evidence>
<dbReference type="InterPro" id="IPR003593">
    <property type="entry name" value="AAA+_ATPase"/>
</dbReference>
<evidence type="ECO:0000256" key="6">
    <source>
        <dbReference type="ARBA" id="ARBA00022825"/>
    </source>
</evidence>
<keyword evidence="6 10" id="KW-0720">Serine protease</keyword>
<dbReference type="AlphaFoldDB" id="A0A2X0V0W3"/>
<comment type="catalytic activity">
    <reaction evidence="9 10 11 14">
        <text>Hydrolysis of proteins in presence of ATP.</text>
        <dbReference type="EC" id="3.4.21.53"/>
    </reaction>
</comment>
<keyword evidence="3 10" id="KW-0645">Protease</keyword>
<dbReference type="InterPro" id="IPR027065">
    <property type="entry name" value="Lon_Prtase"/>
</dbReference>
<dbReference type="GO" id="GO:0004176">
    <property type="term" value="F:ATP-dependent peptidase activity"/>
    <property type="evidence" value="ECO:0007669"/>
    <property type="project" value="UniProtKB-UniRule"/>
</dbReference>
<keyword evidence="18" id="KW-1185">Reference proteome</keyword>
<dbReference type="PIRSF" id="PIRSF001174">
    <property type="entry name" value="Lon_proteas"/>
    <property type="match status" value="1"/>
</dbReference>
<evidence type="ECO:0000256" key="11">
    <source>
        <dbReference type="PIRNR" id="PIRNR001174"/>
    </source>
</evidence>
<dbReference type="Pfam" id="PF22667">
    <property type="entry name" value="Lon_lid"/>
    <property type="match status" value="1"/>
</dbReference>
<comment type="function">
    <text evidence="10">ATP-dependent serine protease that mediates the selective degradation of mutant and abnormal proteins as well as certain short-lived regulatory proteins. Required for cellular homeostasis and for survival from DNA damage and developmental changes induced by stress. Degrades polypeptides processively to yield small peptide fragments that are 5 to 10 amino acids long. Binds to DNA in a double-stranded, site-specific manner.</text>
</comment>
<evidence type="ECO:0000256" key="1">
    <source>
        <dbReference type="ARBA" id="ARBA00004496"/>
    </source>
</evidence>
<dbReference type="PROSITE" id="PS51786">
    <property type="entry name" value="LON_PROTEOLYTIC"/>
    <property type="match status" value="1"/>
</dbReference>
<dbReference type="GO" id="GO:0004252">
    <property type="term" value="F:serine-type endopeptidase activity"/>
    <property type="evidence" value="ECO:0007669"/>
    <property type="project" value="UniProtKB-UniRule"/>
</dbReference>
<dbReference type="InterPro" id="IPR046336">
    <property type="entry name" value="Lon_prtase_N_sf"/>
</dbReference>
<dbReference type="Gene3D" id="1.10.8.60">
    <property type="match status" value="1"/>
</dbReference>
<evidence type="ECO:0000256" key="7">
    <source>
        <dbReference type="ARBA" id="ARBA00022840"/>
    </source>
</evidence>
<dbReference type="GO" id="GO:0005524">
    <property type="term" value="F:ATP binding"/>
    <property type="evidence" value="ECO:0007669"/>
    <property type="project" value="UniProtKB-UniRule"/>
</dbReference>
<dbReference type="Gene3D" id="2.30.130.40">
    <property type="entry name" value="LON domain-like"/>
    <property type="match status" value="1"/>
</dbReference>
<dbReference type="Gene3D" id="3.40.50.300">
    <property type="entry name" value="P-loop containing nucleotide triphosphate hydrolases"/>
    <property type="match status" value="1"/>
</dbReference>
<evidence type="ECO:0000259" key="15">
    <source>
        <dbReference type="PROSITE" id="PS51786"/>
    </source>
</evidence>
<dbReference type="SMART" id="SM00464">
    <property type="entry name" value="LON"/>
    <property type="match status" value="1"/>
</dbReference>
<dbReference type="InterPro" id="IPR004815">
    <property type="entry name" value="Lon_bac/euk-typ"/>
</dbReference>